<name>A0A0G4M8P0_VERLO</name>
<evidence type="ECO:0000313" key="3">
    <source>
        <dbReference type="Proteomes" id="UP000045706"/>
    </source>
</evidence>
<dbReference type="Proteomes" id="UP000045706">
    <property type="component" value="Unassembled WGS sequence"/>
</dbReference>
<evidence type="ECO:0000313" key="2">
    <source>
        <dbReference type="EMBL" id="CRK30648.1"/>
    </source>
</evidence>
<dbReference type="EMBL" id="CVQI01023002">
    <property type="protein sequence ID" value="CRK30648.1"/>
    <property type="molecule type" value="Genomic_DNA"/>
</dbReference>
<gene>
    <name evidence="2" type="ORF">BN1723_014406</name>
</gene>
<sequence>MADDPWTCILRAESKALERASVPPTPDVPVRTVFTFRQGLAADQPPPLFTPEPVPNRAKRGGKQRPLPGRSVVIGDLLFSIR</sequence>
<protein>
    <submittedName>
        <fullName evidence="2">Uncharacterized protein</fullName>
    </submittedName>
</protein>
<organism evidence="2 3">
    <name type="scientific">Verticillium longisporum</name>
    <name type="common">Verticillium dahliae var. longisporum</name>
    <dbReference type="NCBI Taxonomy" id="100787"/>
    <lineage>
        <taxon>Eukaryota</taxon>
        <taxon>Fungi</taxon>
        <taxon>Dikarya</taxon>
        <taxon>Ascomycota</taxon>
        <taxon>Pezizomycotina</taxon>
        <taxon>Sordariomycetes</taxon>
        <taxon>Hypocreomycetidae</taxon>
        <taxon>Glomerellales</taxon>
        <taxon>Plectosphaerellaceae</taxon>
        <taxon>Verticillium</taxon>
    </lineage>
</organism>
<feature type="compositionally biased region" description="Pro residues" evidence="1">
    <location>
        <begin position="44"/>
        <end position="54"/>
    </location>
</feature>
<proteinExistence type="predicted"/>
<accession>A0A0G4M8P0</accession>
<dbReference type="AlphaFoldDB" id="A0A0G4M8P0"/>
<reference evidence="3" key="1">
    <citation type="submission" date="2015-05" db="EMBL/GenBank/DDBJ databases">
        <authorList>
            <person name="Fogelqvist Johan"/>
        </authorList>
    </citation>
    <scope>NUCLEOTIDE SEQUENCE [LARGE SCALE GENOMIC DNA]</scope>
</reference>
<evidence type="ECO:0000256" key="1">
    <source>
        <dbReference type="SAM" id="MobiDB-lite"/>
    </source>
</evidence>
<feature type="region of interest" description="Disordered" evidence="1">
    <location>
        <begin position="41"/>
        <end position="68"/>
    </location>
</feature>